<proteinExistence type="predicted"/>
<protein>
    <recommendedName>
        <fullName evidence="4">SWIM-type domain-containing protein</fullName>
    </recommendedName>
</protein>
<evidence type="ECO:0000313" key="2">
    <source>
        <dbReference type="EMBL" id="KAJ9133569.1"/>
    </source>
</evidence>
<dbReference type="EMBL" id="JANBVO010000049">
    <property type="protein sequence ID" value="KAJ9133569.1"/>
    <property type="molecule type" value="Genomic_DNA"/>
</dbReference>
<feature type="compositionally biased region" description="Acidic residues" evidence="1">
    <location>
        <begin position="213"/>
        <end position="227"/>
    </location>
</feature>
<keyword evidence="3" id="KW-1185">Reference proteome</keyword>
<feature type="compositionally biased region" description="Low complexity" evidence="1">
    <location>
        <begin position="107"/>
        <end position="117"/>
    </location>
</feature>
<dbReference type="Proteomes" id="UP001174694">
    <property type="component" value="Unassembled WGS sequence"/>
</dbReference>
<evidence type="ECO:0000256" key="1">
    <source>
        <dbReference type="SAM" id="MobiDB-lite"/>
    </source>
</evidence>
<accession>A0AA38R9L7</accession>
<feature type="region of interest" description="Disordered" evidence="1">
    <location>
        <begin position="30"/>
        <end position="51"/>
    </location>
</feature>
<comment type="caution">
    <text evidence="2">The sequence shown here is derived from an EMBL/GenBank/DDBJ whole genome shotgun (WGS) entry which is preliminary data.</text>
</comment>
<reference evidence="2" key="1">
    <citation type="submission" date="2022-07" db="EMBL/GenBank/DDBJ databases">
        <title>Fungi with potential for degradation of polypropylene.</title>
        <authorList>
            <person name="Gostincar C."/>
        </authorList>
    </citation>
    <scope>NUCLEOTIDE SEQUENCE</scope>
    <source>
        <strain evidence="2">EXF-13308</strain>
    </source>
</reference>
<evidence type="ECO:0000313" key="3">
    <source>
        <dbReference type="Proteomes" id="UP001174694"/>
    </source>
</evidence>
<gene>
    <name evidence="2" type="ORF">NKR23_g10652</name>
</gene>
<feature type="region of interest" description="Disordered" evidence="1">
    <location>
        <begin position="101"/>
        <end position="152"/>
    </location>
</feature>
<dbReference type="AlphaFoldDB" id="A0AA38R9L7"/>
<feature type="compositionally biased region" description="Low complexity" evidence="1">
    <location>
        <begin position="235"/>
        <end position="246"/>
    </location>
</feature>
<evidence type="ECO:0008006" key="4">
    <source>
        <dbReference type="Google" id="ProtNLM"/>
    </source>
</evidence>
<name>A0AA38R9L7_9PEZI</name>
<sequence>MSSSLPRPRQLLTSLVNSIAAIPVTPQGPQLATAAGDGGQPPRTLGGAGAGVNHSNPLSLVPASHRSLLATLHVLFPSLLLPALDLLDRGLVTRLLVFPSRKREQKQQQQQQQVAGQQSGGDDRQGEVSAQELEGEHDTEGPDAGSGSSSTGRVTYFVRSAAQAQRKHFGAAASGANPTGQAYIVHVQAWNCTCAAFAFSAFPGGGTPGPADVQEEPPQEAETETDGESGGGSASGWEFGGLSSDGTDGDGSEGVPCCKHLLACVLAERWEVLGRYVVERMVEREEVAGVVADV</sequence>
<feature type="region of interest" description="Disordered" evidence="1">
    <location>
        <begin position="206"/>
        <end position="250"/>
    </location>
</feature>
<organism evidence="2 3">
    <name type="scientific">Pleurostoma richardsiae</name>
    <dbReference type="NCBI Taxonomy" id="41990"/>
    <lineage>
        <taxon>Eukaryota</taxon>
        <taxon>Fungi</taxon>
        <taxon>Dikarya</taxon>
        <taxon>Ascomycota</taxon>
        <taxon>Pezizomycotina</taxon>
        <taxon>Sordariomycetes</taxon>
        <taxon>Sordariomycetidae</taxon>
        <taxon>Calosphaeriales</taxon>
        <taxon>Pleurostomataceae</taxon>
        <taxon>Pleurostoma</taxon>
    </lineage>
</organism>